<dbReference type="Proteomes" id="UP000195402">
    <property type="component" value="Unassembled WGS sequence"/>
</dbReference>
<dbReference type="OMA" id="FAYNIET"/>
<dbReference type="STRING" id="56857.A0A200PUW6"/>
<name>A0A200PUW6_MACCD</name>
<dbReference type="InterPro" id="IPR056592">
    <property type="entry name" value="Beta-prop_At3g26010-like"/>
</dbReference>
<dbReference type="InParanoid" id="A0A200PUW6"/>
<organism evidence="2 3">
    <name type="scientific">Macleaya cordata</name>
    <name type="common">Five-seeded plume-poppy</name>
    <name type="synonym">Bocconia cordata</name>
    <dbReference type="NCBI Taxonomy" id="56857"/>
    <lineage>
        <taxon>Eukaryota</taxon>
        <taxon>Viridiplantae</taxon>
        <taxon>Streptophyta</taxon>
        <taxon>Embryophyta</taxon>
        <taxon>Tracheophyta</taxon>
        <taxon>Spermatophyta</taxon>
        <taxon>Magnoliopsida</taxon>
        <taxon>Ranunculales</taxon>
        <taxon>Papaveraceae</taxon>
        <taxon>Papaveroideae</taxon>
        <taxon>Macleaya</taxon>
    </lineage>
</organism>
<dbReference type="Gene3D" id="1.20.1280.50">
    <property type="match status" value="1"/>
</dbReference>
<dbReference type="Pfam" id="PF00646">
    <property type="entry name" value="F-box"/>
    <property type="match status" value="1"/>
</dbReference>
<dbReference type="Pfam" id="PF24750">
    <property type="entry name" value="b-prop_At3g26010-like"/>
    <property type="match status" value="1"/>
</dbReference>
<dbReference type="AlphaFoldDB" id="A0A200PUW6"/>
<evidence type="ECO:0000259" key="1">
    <source>
        <dbReference type="SMART" id="SM00256"/>
    </source>
</evidence>
<dbReference type="PANTHER" id="PTHR35546:SF130">
    <property type="entry name" value="EXPRESSED PROTEIN"/>
    <property type="match status" value="1"/>
</dbReference>
<dbReference type="InterPro" id="IPR036047">
    <property type="entry name" value="F-box-like_dom_sf"/>
</dbReference>
<sequence length="423" mass="48833">MVGPLQRRSKSIIDYSKYLPNDLWLEIFLLLPLDSIFTSKCVSKLWLSLLSKPSFITRRFNNFNTPELPWTLFLHLHRPVNRSISTVSLDIHSKFICGHDGFSFKFLPSKPSPYNKEDLIFLLASSNGLVLCSTRRYYQMRYYICNPLTKKWIVVPRRPPNAHHKWVINGFICESSSSLASTSYKVVRVPEFKDPLTNFEIEIYSSNVGEWNIYKVSCPHQVTMLYNFSNNVVSGPNGVLYWIEVGEIKIIAYNPNDNHNNNDENGEKCRLIDLPIREGVNYDREYIFGVSEGLISYSYTQSGELSIWVLEDDLITGGWIWHLVHEIELEDMLAENSEADWFINQLSMGLVTLKPLAFNPIDRNVVILGYEVSFIFAYNIETRRLKMLNISCNSHPSFDIYPTYGGELPFVPFVLTPKPTPIL</sequence>
<evidence type="ECO:0000313" key="2">
    <source>
        <dbReference type="EMBL" id="OVA01986.1"/>
    </source>
</evidence>
<reference evidence="2 3" key="1">
    <citation type="journal article" date="2017" name="Mol. Plant">
        <title>The Genome of Medicinal Plant Macleaya cordata Provides New Insights into Benzylisoquinoline Alkaloids Metabolism.</title>
        <authorList>
            <person name="Liu X."/>
            <person name="Liu Y."/>
            <person name="Huang P."/>
            <person name="Ma Y."/>
            <person name="Qing Z."/>
            <person name="Tang Q."/>
            <person name="Cao H."/>
            <person name="Cheng P."/>
            <person name="Zheng Y."/>
            <person name="Yuan Z."/>
            <person name="Zhou Y."/>
            <person name="Liu J."/>
            <person name="Tang Z."/>
            <person name="Zhuo Y."/>
            <person name="Zhang Y."/>
            <person name="Yu L."/>
            <person name="Huang J."/>
            <person name="Yang P."/>
            <person name="Peng Q."/>
            <person name="Zhang J."/>
            <person name="Jiang W."/>
            <person name="Zhang Z."/>
            <person name="Lin K."/>
            <person name="Ro D.K."/>
            <person name="Chen X."/>
            <person name="Xiong X."/>
            <person name="Shang Y."/>
            <person name="Huang S."/>
            <person name="Zeng J."/>
        </authorList>
    </citation>
    <scope>NUCLEOTIDE SEQUENCE [LARGE SCALE GENOMIC DNA]</scope>
    <source>
        <strain evidence="3">cv. BLH2017</strain>
        <tissue evidence="2">Root</tissue>
    </source>
</reference>
<dbReference type="InterPro" id="IPR055290">
    <property type="entry name" value="At3g26010-like"/>
</dbReference>
<protein>
    <submittedName>
        <fullName evidence="2">F-box domain</fullName>
    </submittedName>
</protein>
<dbReference type="OrthoDB" id="692256at2759"/>
<dbReference type="EMBL" id="MVGT01004032">
    <property type="protein sequence ID" value="OVA01986.1"/>
    <property type="molecule type" value="Genomic_DNA"/>
</dbReference>
<proteinExistence type="predicted"/>
<dbReference type="SMART" id="SM00256">
    <property type="entry name" value="FBOX"/>
    <property type="match status" value="1"/>
</dbReference>
<gene>
    <name evidence="2" type="ORF">BVC80_211g8</name>
</gene>
<accession>A0A200PUW6</accession>
<evidence type="ECO:0000313" key="3">
    <source>
        <dbReference type="Proteomes" id="UP000195402"/>
    </source>
</evidence>
<comment type="caution">
    <text evidence="2">The sequence shown here is derived from an EMBL/GenBank/DDBJ whole genome shotgun (WGS) entry which is preliminary data.</text>
</comment>
<feature type="domain" description="F-box" evidence="1">
    <location>
        <begin position="19"/>
        <end position="59"/>
    </location>
</feature>
<dbReference type="InterPro" id="IPR001810">
    <property type="entry name" value="F-box_dom"/>
</dbReference>
<keyword evidence="3" id="KW-1185">Reference proteome</keyword>
<dbReference type="PANTHER" id="PTHR35546">
    <property type="entry name" value="F-BOX PROTEIN INTERACTION DOMAIN PROTEIN-RELATED"/>
    <property type="match status" value="1"/>
</dbReference>
<dbReference type="SUPFAM" id="SSF81383">
    <property type="entry name" value="F-box domain"/>
    <property type="match status" value="1"/>
</dbReference>
<dbReference type="FunCoup" id="A0A200PUW6">
    <property type="interactions" value="396"/>
</dbReference>